<accession>A0A7I4YEQ8</accession>
<dbReference type="GO" id="GO:0000981">
    <property type="term" value="F:DNA-binding transcription factor activity, RNA polymerase II-specific"/>
    <property type="evidence" value="ECO:0007669"/>
    <property type="project" value="TreeGrafter"/>
</dbReference>
<feature type="compositionally biased region" description="Acidic residues" evidence="10">
    <location>
        <begin position="638"/>
        <end position="647"/>
    </location>
</feature>
<evidence type="ECO:0000256" key="2">
    <source>
        <dbReference type="ARBA" id="ARBA00010831"/>
    </source>
</evidence>
<evidence type="ECO:0000313" key="13">
    <source>
        <dbReference type="WBParaSite" id="HCON_00083480-00001"/>
    </source>
</evidence>
<comment type="subcellular location">
    <subcellularLocation>
        <location evidence="1">Nucleus</location>
    </subcellularLocation>
</comment>
<evidence type="ECO:0000256" key="3">
    <source>
        <dbReference type="ARBA" id="ARBA00022723"/>
    </source>
</evidence>
<feature type="compositionally biased region" description="Low complexity" evidence="10">
    <location>
        <begin position="471"/>
        <end position="511"/>
    </location>
</feature>
<dbReference type="InterPro" id="IPR013087">
    <property type="entry name" value="Znf_C2H2_type"/>
</dbReference>
<protein>
    <submittedName>
        <fullName evidence="13">Zinc finger domain containing protein</fullName>
    </submittedName>
</protein>
<dbReference type="AlphaFoldDB" id="A0A7I4YEQ8"/>
<evidence type="ECO:0000256" key="6">
    <source>
        <dbReference type="ARBA" id="ARBA00022833"/>
    </source>
</evidence>
<proteinExistence type="inferred from homology"/>
<keyword evidence="3" id="KW-0479">Metal-binding</keyword>
<evidence type="ECO:0000313" key="12">
    <source>
        <dbReference type="Proteomes" id="UP000025227"/>
    </source>
</evidence>
<evidence type="ECO:0000256" key="7">
    <source>
        <dbReference type="ARBA" id="ARBA00023125"/>
    </source>
</evidence>
<evidence type="ECO:0000259" key="11">
    <source>
        <dbReference type="PROSITE" id="PS50157"/>
    </source>
</evidence>
<feature type="region of interest" description="Disordered" evidence="10">
    <location>
        <begin position="371"/>
        <end position="394"/>
    </location>
</feature>
<evidence type="ECO:0000256" key="8">
    <source>
        <dbReference type="ARBA" id="ARBA00023242"/>
    </source>
</evidence>
<feature type="region of interest" description="Disordered" evidence="10">
    <location>
        <begin position="608"/>
        <end position="659"/>
    </location>
</feature>
<dbReference type="SUPFAM" id="SSF57667">
    <property type="entry name" value="beta-beta-alpha zinc fingers"/>
    <property type="match status" value="3"/>
</dbReference>
<feature type="domain" description="C2H2-type" evidence="11">
    <location>
        <begin position="251"/>
        <end position="282"/>
    </location>
</feature>
<dbReference type="Pfam" id="PF00096">
    <property type="entry name" value="zf-C2H2"/>
    <property type="match status" value="3"/>
</dbReference>
<keyword evidence="6" id="KW-0862">Zinc</keyword>
<dbReference type="OrthoDB" id="3214149at2759"/>
<dbReference type="SMART" id="SM00355">
    <property type="entry name" value="ZnF_C2H2"/>
    <property type="match status" value="5"/>
</dbReference>
<dbReference type="PANTHER" id="PTHR45718:SF8">
    <property type="entry name" value="GLIS FAMILY ZINC FINGER 2"/>
    <property type="match status" value="1"/>
</dbReference>
<feature type="domain" description="C2H2-type" evidence="11">
    <location>
        <begin position="283"/>
        <end position="312"/>
    </location>
</feature>
<feature type="domain" description="C2H2-type" evidence="11">
    <location>
        <begin position="344"/>
        <end position="374"/>
    </location>
</feature>
<feature type="compositionally biased region" description="Low complexity" evidence="10">
    <location>
        <begin position="623"/>
        <end position="633"/>
    </location>
</feature>
<dbReference type="WBParaSite" id="HCON_00083480-00001">
    <property type="protein sequence ID" value="HCON_00083480-00001"/>
    <property type="gene ID" value="HCON_00083480"/>
</dbReference>
<dbReference type="GO" id="GO:0005634">
    <property type="term" value="C:nucleus"/>
    <property type="evidence" value="ECO:0007669"/>
    <property type="project" value="UniProtKB-SubCell"/>
</dbReference>
<dbReference type="InterPro" id="IPR056436">
    <property type="entry name" value="Znf-C2H2_ZIC1-5/GLI1-3-like"/>
</dbReference>
<evidence type="ECO:0000256" key="5">
    <source>
        <dbReference type="ARBA" id="ARBA00022771"/>
    </source>
</evidence>
<feature type="region of interest" description="Disordered" evidence="10">
    <location>
        <begin position="466"/>
        <end position="511"/>
    </location>
</feature>
<evidence type="ECO:0000256" key="9">
    <source>
        <dbReference type="PROSITE-ProRule" id="PRU00042"/>
    </source>
</evidence>
<dbReference type="FunFam" id="3.30.160.60:FF:000036">
    <property type="entry name" value="GLI family zinc finger 3"/>
    <property type="match status" value="1"/>
</dbReference>
<evidence type="ECO:0000256" key="1">
    <source>
        <dbReference type="ARBA" id="ARBA00004123"/>
    </source>
</evidence>
<reference evidence="13" key="1">
    <citation type="submission" date="2020-12" db="UniProtKB">
        <authorList>
            <consortium name="WormBaseParasite"/>
        </authorList>
    </citation>
    <scope>IDENTIFICATION</scope>
    <source>
        <strain evidence="13">MHco3</strain>
    </source>
</reference>
<feature type="region of interest" description="Disordered" evidence="10">
    <location>
        <begin position="149"/>
        <end position="188"/>
    </location>
</feature>
<dbReference type="PANTHER" id="PTHR45718">
    <property type="entry name" value="TRANSCRIPTIONAL ACTIVATOR CUBITUS INTERRUPTUS"/>
    <property type="match status" value="1"/>
</dbReference>
<dbReference type="InterPro" id="IPR036236">
    <property type="entry name" value="Znf_C2H2_sf"/>
</dbReference>
<dbReference type="InterPro" id="IPR043359">
    <property type="entry name" value="GLI-like"/>
</dbReference>
<keyword evidence="8" id="KW-0539">Nucleus</keyword>
<dbReference type="FunFam" id="3.30.160.60:FF:000125">
    <property type="entry name" value="Putative zinc finger protein 143"/>
    <property type="match status" value="1"/>
</dbReference>
<name>A0A7I4YEQ8_HAECO</name>
<dbReference type="Pfam" id="PF23561">
    <property type="entry name" value="zf-C2H2_15"/>
    <property type="match status" value="1"/>
</dbReference>
<dbReference type="Gene3D" id="3.30.160.60">
    <property type="entry name" value="Classic Zinc Finger"/>
    <property type="match status" value="5"/>
</dbReference>
<evidence type="ECO:0000256" key="10">
    <source>
        <dbReference type="SAM" id="MobiDB-lite"/>
    </source>
</evidence>
<feature type="compositionally biased region" description="Basic and acidic residues" evidence="10">
    <location>
        <begin position="608"/>
        <end position="621"/>
    </location>
</feature>
<keyword evidence="7" id="KW-0238">DNA-binding</keyword>
<feature type="compositionally biased region" description="Basic residues" evidence="10">
    <location>
        <begin position="378"/>
        <end position="394"/>
    </location>
</feature>
<comment type="similarity">
    <text evidence="2">Belongs to the GLI C2H2-type zinc-finger protein family.</text>
</comment>
<keyword evidence="5 9" id="KW-0863">Zinc-finger</keyword>
<dbReference type="PROSITE" id="PS50157">
    <property type="entry name" value="ZINC_FINGER_C2H2_2"/>
    <property type="match status" value="4"/>
</dbReference>
<dbReference type="Proteomes" id="UP000025227">
    <property type="component" value="Unplaced"/>
</dbReference>
<sequence length="996" mass="108923">MSVGTHSAFSAPSLSVSQLLVLPTPPSSACLCLHSTNISATSCSKKLHDESSSVQTNLRPIASQRRFSCMPLPSIHPATQAVMASVSGPVQQAMMPCSSIAGPSGMPGDATHTVGAQSMQFGPGSSAAKFGEGHLPSVNPQLMMNMDSQGPLQRPGRPTARYYPSGKKIGRPPGSYKRFDSGSSSSKNKLTLSDVLRKDSDDANVSNEVVDVETLTEEKCEWDECQLVFSTQKALVDHVAECHVNISNRDWVCKWRGCERTEPFRALYMLVVHVRKHTGEKPNECTHPGCNKSYSRLENLKTHMRTHTGEKPYACEIPGCPKAFSNASDRAKHQNRTHSNLKPYICMVAQCGKSYTDPSSLRKHIKTVHGDEAYERAKKNRPHNTGGRRKKNNHMLHTMPLDILHFAAMQQQMSQNGNTSAESGMDTETVSGIEQDDSADNTKEPSNVSPCSEDFKIFHHGSCDDGTRAVSHSSAASGSGSGSGAALSPAGSSVSCHSGGTGASTTSSSSHQQSSSFFIDRILNGVSKASNFADQERLFCEAYNHPDFRLEMLSGYKFSNLDALLRSAQRKTRLNSFTSSDSSLGQDFVVGEMARNARWDSDPFKKYHEPKDDWSSVRDFSDGSLSGTGSSLTNTETYGEDDDENLDDPSPLGRIDDLLPSANEEGGVLVATRHPYHLPTRFPCVYEKYKLPMLDGDQLFDEQSSVFLSDAALGIDDDALADTNSGGMLTSEAERAQPFVGIPIGSCSVTDDCSSSLSSQAHYVHGSYTSIESQVLSDANNLEPGALNPDYGHYSPTDIQDEYVPRVSPPLVPHFEQSFMPMEHLSDERNSPVSELVLSTGPRSEYEFAHRHMEFEQQIEDEGIMINARLPPPERLLYRPGMDILNAGVLVQAHGHCEPTWYTQGDQYQIYNEAEVIGPVGDRPAEEGPQFTDDLFASELATTPPLSEDFDAVRDLLDSHLDDSTFDNLDEDALSFSMRNLNVVCPEHDPCLHSEK</sequence>
<dbReference type="GO" id="GO:0008270">
    <property type="term" value="F:zinc ion binding"/>
    <property type="evidence" value="ECO:0007669"/>
    <property type="project" value="UniProtKB-KW"/>
</dbReference>
<organism evidence="12 13">
    <name type="scientific">Haemonchus contortus</name>
    <name type="common">Barber pole worm</name>
    <dbReference type="NCBI Taxonomy" id="6289"/>
    <lineage>
        <taxon>Eukaryota</taxon>
        <taxon>Metazoa</taxon>
        <taxon>Ecdysozoa</taxon>
        <taxon>Nematoda</taxon>
        <taxon>Chromadorea</taxon>
        <taxon>Rhabditida</taxon>
        <taxon>Rhabditina</taxon>
        <taxon>Rhabditomorpha</taxon>
        <taxon>Strongyloidea</taxon>
        <taxon>Trichostrongylidae</taxon>
        <taxon>Haemonchus</taxon>
    </lineage>
</organism>
<feature type="domain" description="C2H2-type" evidence="11">
    <location>
        <begin position="313"/>
        <end position="343"/>
    </location>
</feature>
<keyword evidence="12" id="KW-1185">Reference proteome</keyword>
<dbReference type="GO" id="GO:0000978">
    <property type="term" value="F:RNA polymerase II cis-regulatory region sequence-specific DNA binding"/>
    <property type="evidence" value="ECO:0007669"/>
    <property type="project" value="TreeGrafter"/>
</dbReference>
<dbReference type="PROSITE" id="PS00028">
    <property type="entry name" value="ZINC_FINGER_C2H2_1"/>
    <property type="match status" value="4"/>
</dbReference>
<keyword evidence="4" id="KW-0677">Repeat</keyword>
<evidence type="ECO:0000256" key="4">
    <source>
        <dbReference type="ARBA" id="ARBA00022737"/>
    </source>
</evidence>
<dbReference type="OMA" id="QAHGHCE"/>